<dbReference type="PANTHER" id="PTHR18945">
    <property type="entry name" value="NEUROTRANSMITTER GATED ION CHANNEL"/>
    <property type="match status" value="1"/>
</dbReference>
<dbReference type="eggNOG" id="KOG3644">
    <property type="taxonomic scope" value="Eukaryota"/>
</dbReference>
<accession>C3YVD1</accession>
<feature type="non-terminal residue" evidence="5">
    <location>
        <position position="1"/>
    </location>
</feature>
<feature type="transmembrane region" description="Helical" evidence="3">
    <location>
        <begin position="112"/>
        <end position="130"/>
    </location>
</feature>
<proteinExistence type="predicted"/>
<dbReference type="InterPro" id="IPR038050">
    <property type="entry name" value="Neuro_actylchol_rec"/>
</dbReference>
<dbReference type="InterPro" id="IPR006028">
    <property type="entry name" value="GABAA/Glycine_rcpt"/>
</dbReference>
<evidence type="ECO:0000259" key="4">
    <source>
        <dbReference type="Pfam" id="PF02932"/>
    </source>
</evidence>
<dbReference type="GO" id="GO:0034707">
    <property type="term" value="C:chloride channel complex"/>
    <property type="evidence" value="ECO:0007669"/>
    <property type="project" value="UniProtKB-KW"/>
</dbReference>
<protein>
    <recommendedName>
        <fullName evidence="4">Neurotransmitter-gated ion-channel transmembrane domain-containing protein</fullName>
    </recommendedName>
</protein>
<evidence type="ECO:0000256" key="1">
    <source>
        <dbReference type="ARBA" id="ARBA00023173"/>
    </source>
</evidence>
<dbReference type="GO" id="GO:0005254">
    <property type="term" value="F:chloride channel activity"/>
    <property type="evidence" value="ECO:0007669"/>
    <property type="project" value="UniProtKB-KW"/>
</dbReference>
<dbReference type="Gene3D" id="1.20.58.390">
    <property type="entry name" value="Neurotransmitter-gated ion-channel transmembrane domain"/>
    <property type="match status" value="1"/>
</dbReference>
<dbReference type="InterPro" id="IPR006029">
    <property type="entry name" value="Neurotrans-gated_channel_TM"/>
</dbReference>
<reference evidence="5" key="1">
    <citation type="journal article" date="2008" name="Nature">
        <title>The amphioxus genome and the evolution of the chordate karyotype.</title>
        <authorList>
            <consortium name="US DOE Joint Genome Institute (JGI-PGF)"/>
            <person name="Putnam N.H."/>
            <person name="Butts T."/>
            <person name="Ferrier D.E.K."/>
            <person name="Furlong R.F."/>
            <person name="Hellsten U."/>
            <person name="Kawashima T."/>
            <person name="Robinson-Rechavi M."/>
            <person name="Shoguchi E."/>
            <person name="Terry A."/>
            <person name="Yu J.-K."/>
            <person name="Benito-Gutierrez E.L."/>
            <person name="Dubchak I."/>
            <person name="Garcia-Fernandez J."/>
            <person name="Gibson-Brown J.J."/>
            <person name="Grigoriev I.V."/>
            <person name="Horton A.C."/>
            <person name="de Jong P.J."/>
            <person name="Jurka J."/>
            <person name="Kapitonov V.V."/>
            <person name="Kohara Y."/>
            <person name="Kuroki Y."/>
            <person name="Lindquist E."/>
            <person name="Lucas S."/>
            <person name="Osoegawa K."/>
            <person name="Pennacchio L.A."/>
            <person name="Salamov A.A."/>
            <person name="Satou Y."/>
            <person name="Sauka-Spengler T."/>
            <person name="Schmutz J."/>
            <person name="Shin-I T."/>
            <person name="Toyoda A."/>
            <person name="Bronner-Fraser M."/>
            <person name="Fujiyama A."/>
            <person name="Holland L.Z."/>
            <person name="Holland P.W.H."/>
            <person name="Satoh N."/>
            <person name="Rokhsar D.S."/>
        </authorList>
    </citation>
    <scope>NUCLEOTIDE SEQUENCE [LARGE SCALE GENOMIC DNA]</scope>
    <source>
        <strain evidence="5">S238N-H82</strain>
        <tissue evidence="5">Testes</tissue>
    </source>
</reference>
<feature type="domain" description="Neurotransmitter-gated ion-channel transmembrane" evidence="4">
    <location>
        <begin position="23"/>
        <end position="104"/>
    </location>
</feature>
<dbReference type="CDD" id="cd19049">
    <property type="entry name" value="LGIC_TM_anion"/>
    <property type="match status" value="1"/>
</dbReference>
<keyword evidence="2" id="KW-0868">Chloride</keyword>
<evidence type="ECO:0000256" key="3">
    <source>
        <dbReference type="SAM" id="Phobius"/>
    </source>
</evidence>
<evidence type="ECO:0000256" key="2">
    <source>
        <dbReference type="ARBA" id="ARBA00023214"/>
    </source>
</evidence>
<name>C3YVD1_BRAFL</name>
<dbReference type="Pfam" id="PF02932">
    <property type="entry name" value="Neur_chan_memb"/>
    <property type="match status" value="1"/>
</dbReference>
<evidence type="ECO:0000313" key="5">
    <source>
        <dbReference type="EMBL" id="EEN55654.1"/>
    </source>
</evidence>
<dbReference type="InterPro" id="IPR036719">
    <property type="entry name" value="Neuro-gated_channel_TM_sf"/>
</dbReference>
<dbReference type="GO" id="GO:0004888">
    <property type="term" value="F:transmembrane signaling receptor activity"/>
    <property type="evidence" value="ECO:0007669"/>
    <property type="project" value="InterPro"/>
</dbReference>
<dbReference type="PRINTS" id="PR00253">
    <property type="entry name" value="GABAARECEPTR"/>
</dbReference>
<keyword evidence="3" id="KW-1133">Transmembrane helix</keyword>
<gene>
    <name evidence="5" type="ORF">BRAFLDRAFT_205592</name>
</gene>
<feature type="transmembrane region" description="Helical" evidence="3">
    <location>
        <begin position="81"/>
        <end position="100"/>
    </location>
</feature>
<keyword evidence="1" id="KW-0813">Transport</keyword>
<dbReference type="EMBL" id="GG666557">
    <property type="protein sequence ID" value="EEN55654.1"/>
    <property type="molecule type" value="Genomic_DNA"/>
</dbReference>
<dbReference type="InParanoid" id="C3YVD1"/>
<keyword evidence="1" id="KW-0869">Chloride channel</keyword>
<keyword evidence="3" id="KW-0812">Transmembrane</keyword>
<dbReference type="SUPFAM" id="SSF90112">
    <property type="entry name" value="Neurotransmitter-gated ion-channel transmembrane pore"/>
    <property type="match status" value="1"/>
</dbReference>
<dbReference type="STRING" id="7739.C3YVD1"/>
<feature type="transmembrane region" description="Helical" evidence="3">
    <location>
        <begin position="20"/>
        <end position="39"/>
    </location>
</feature>
<keyword evidence="1" id="KW-0406">Ion transport</keyword>
<sequence>SYSTLEVGIHLQRRLPYFIFRFYIPTTIAVVVSWMAFWIHHTDSSPRVFMGTVTYLVMKRMPMLTMLYLLHQVSYTRAIDVWYLGCLVFVVLAMLEYPVVHVMERAKGKVLGPVYVNIASFIIISPRASTVLQPGHGLLKPAMLDSVARVAFPTAFVIFFATYWMFLFFT</sequence>
<dbReference type="InterPro" id="IPR006201">
    <property type="entry name" value="Neur_channel"/>
</dbReference>
<keyword evidence="3" id="KW-0472">Membrane</keyword>
<dbReference type="AlphaFoldDB" id="C3YVD1"/>
<feature type="transmembrane region" description="Helical" evidence="3">
    <location>
        <begin position="150"/>
        <end position="169"/>
    </location>
</feature>
<organism>
    <name type="scientific">Branchiostoma floridae</name>
    <name type="common">Florida lancelet</name>
    <name type="synonym">Amphioxus</name>
    <dbReference type="NCBI Taxonomy" id="7739"/>
    <lineage>
        <taxon>Eukaryota</taxon>
        <taxon>Metazoa</taxon>
        <taxon>Chordata</taxon>
        <taxon>Cephalochordata</taxon>
        <taxon>Leptocardii</taxon>
        <taxon>Amphioxiformes</taxon>
        <taxon>Branchiostomatidae</taxon>
        <taxon>Branchiostoma</taxon>
    </lineage>
</organism>
<keyword evidence="1" id="KW-0407">Ion channel</keyword>